<organism evidence="2 3">
    <name type="scientific">Ensete ventricosum</name>
    <name type="common">Abyssinian banana</name>
    <name type="synonym">Musa ensete</name>
    <dbReference type="NCBI Taxonomy" id="4639"/>
    <lineage>
        <taxon>Eukaryota</taxon>
        <taxon>Viridiplantae</taxon>
        <taxon>Streptophyta</taxon>
        <taxon>Embryophyta</taxon>
        <taxon>Tracheophyta</taxon>
        <taxon>Spermatophyta</taxon>
        <taxon>Magnoliopsida</taxon>
        <taxon>Liliopsida</taxon>
        <taxon>Zingiberales</taxon>
        <taxon>Musaceae</taxon>
        <taxon>Ensete</taxon>
    </lineage>
</organism>
<dbReference type="AlphaFoldDB" id="A0AAV8R8J3"/>
<evidence type="ECO:0000256" key="1">
    <source>
        <dbReference type="SAM" id="MobiDB-lite"/>
    </source>
</evidence>
<accession>A0AAV8R8J3</accession>
<gene>
    <name evidence="2" type="ORF">OPV22_010930</name>
</gene>
<evidence type="ECO:0000313" key="3">
    <source>
        <dbReference type="Proteomes" id="UP001222027"/>
    </source>
</evidence>
<proteinExistence type="predicted"/>
<reference evidence="2 3" key="1">
    <citation type="submission" date="2022-12" db="EMBL/GenBank/DDBJ databases">
        <title>Chromosome-scale assembly of the Ensete ventricosum genome.</title>
        <authorList>
            <person name="Dussert Y."/>
            <person name="Stocks J."/>
            <person name="Wendawek A."/>
            <person name="Woldeyes F."/>
            <person name="Nichols R.A."/>
            <person name="Borrell J.S."/>
        </authorList>
    </citation>
    <scope>NUCLEOTIDE SEQUENCE [LARGE SCALE GENOMIC DNA]</scope>
    <source>
        <strain evidence="3">cv. Maze</strain>
        <tissue evidence="2">Seeds</tissue>
    </source>
</reference>
<comment type="caution">
    <text evidence="2">The sequence shown here is derived from an EMBL/GenBank/DDBJ whole genome shotgun (WGS) entry which is preliminary data.</text>
</comment>
<feature type="region of interest" description="Disordered" evidence="1">
    <location>
        <begin position="139"/>
        <end position="162"/>
    </location>
</feature>
<keyword evidence="3" id="KW-1185">Reference proteome</keyword>
<sequence length="214" mass="23393">MGGDRRLHQRGNVQLLLEVGPERGNPASHPAALRGCGIHHLNPTQRERGGASWTRASSAARFPVRPRGARHGARPSLSNSLFSFPDRPLSLSDAPRVAVALVLLPRSPPSLSLHLFRTLLVSVVVFSLRLAWEPVRVEPGAASSRNSRPPAPPGDLRHGPNWWDWPTGQPVRHRLECGGNTAKEQQRRSLVVAPTAVVVDSALLHHNPTKQTFM</sequence>
<feature type="compositionally biased region" description="Low complexity" evidence="1">
    <location>
        <begin position="139"/>
        <end position="148"/>
    </location>
</feature>
<dbReference type="EMBL" id="JAQQAF010000003">
    <property type="protein sequence ID" value="KAJ8500378.1"/>
    <property type="molecule type" value="Genomic_DNA"/>
</dbReference>
<evidence type="ECO:0000313" key="2">
    <source>
        <dbReference type="EMBL" id="KAJ8500378.1"/>
    </source>
</evidence>
<protein>
    <submittedName>
        <fullName evidence="2">Uncharacterized protein</fullName>
    </submittedName>
</protein>
<name>A0AAV8R8J3_ENSVE</name>
<dbReference type="Proteomes" id="UP001222027">
    <property type="component" value="Unassembled WGS sequence"/>
</dbReference>